<dbReference type="EMBL" id="JAFVMF010000011">
    <property type="protein sequence ID" value="MBO1360455.1"/>
    <property type="molecule type" value="Genomic_DNA"/>
</dbReference>
<keyword evidence="2" id="KW-1185">Reference proteome</keyword>
<name>A0ABS3LWZ9_9PROT</name>
<comment type="caution">
    <text evidence="1">The sequence shown here is derived from an EMBL/GenBank/DDBJ whole genome shotgun (WGS) entry which is preliminary data.</text>
</comment>
<organism evidence="1 2">
    <name type="scientific">Acetobacter sacchari</name>
    <dbReference type="NCBI Taxonomy" id="2661687"/>
    <lineage>
        <taxon>Bacteria</taxon>
        <taxon>Pseudomonadati</taxon>
        <taxon>Pseudomonadota</taxon>
        <taxon>Alphaproteobacteria</taxon>
        <taxon>Acetobacterales</taxon>
        <taxon>Acetobacteraceae</taxon>
        <taxon>Acetobacter</taxon>
    </lineage>
</organism>
<protein>
    <submittedName>
        <fullName evidence="1">Uncharacterized protein</fullName>
    </submittedName>
</protein>
<evidence type="ECO:0000313" key="1">
    <source>
        <dbReference type="EMBL" id="MBO1360455.1"/>
    </source>
</evidence>
<dbReference type="RefSeq" id="WP_207881731.1">
    <property type="nucleotide sequence ID" value="NZ_JAFVMF010000011.1"/>
</dbReference>
<proteinExistence type="predicted"/>
<gene>
    <name evidence="1" type="ORF">J2D73_11715</name>
</gene>
<reference evidence="1 2" key="1">
    <citation type="submission" date="2021-03" db="EMBL/GenBank/DDBJ databases">
        <title>The complete genome sequence of Acetobacter sacchari TBRC 11175.</title>
        <authorList>
            <person name="Charoenyingcharoen P."/>
            <person name="Yukphan P."/>
        </authorList>
    </citation>
    <scope>NUCLEOTIDE SEQUENCE [LARGE SCALE GENOMIC DNA]</scope>
    <source>
        <strain evidence="1 2">TBRC 11175</strain>
    </source>
</reference>
<evidence type="ECO:0000313" key="2">
    <source>
        <dbReference type="Proteomes" id="UP000664771"/>
    </source>
</evidence>
<sequence length="109" mass="11673">MLGKTGNELSLLAKFLKGRVIVIDIALDNRPVSSAYEQSLSLITAKVPNIKLISRVRTSRFCVPIKRPSFNVELGDGMLVGTYDGPPAVEAIVNFLTSNLVKTGGDLAA</sequence>
<accession>A0ABS3LWZ9</accession>
<dbReference type="Proteomes" id="UP000664771">
    <property type="component" value="Unassembled WGS sequence"/>
</dbReference>